<dbReference type="RefSeq" id="WP_344533507.1">
    <property type="nucleotide sequence ID" value="NZ_BAAAPE010000016.1"/>
</dbReference>
<feature type="region of interest" description="Disordered" evidence="1">
    <location>
        <begin position="97"/>
        <end position="120"/>
    </location>
</feature>
<keyword evidence="3" id="KW-1185">Reference proteome</keyword>
<evidence type="ECO:0000256" key="1">
    <source>
        <dbReference type="SAM" id="MobiDB-lite"/>
    </source>
</evidence>
<organism evidence="2 3">
    <name type="scientific">Streptomyces albiaxialis</name>
    <dbReference type="NCBI Taxonomy" id="329523"/>
    <lineage>
        <taxon>Bacteria</taxon>
        <taxon>Bacillati</taxon>
        <taxon>Actinomycetota</taxon>
        <taxon>Actinomycetes</taxon>
        <taxon>Kitasatosporales</taxon>
        <taxon>Streptomycetaceae</taxon>
        <taxon>Streptomyces</taxon>
    </lineage>
</organism>
<comment type="caution">
    <text evidence="2">The sequence shown here is derived from an EMBL/GenBank/DDBJ whole genome shotgun (WGS) entry which is preliminary data.</text>
</comment>
<name>A0ABN2WRA0_9ACTN</name>
<evidence type="ECO:0000313" key="2">
    <source>
        <dbReference type="EMBL" id="GAA2096493.1"/>
    </source>
</evidence>
<dbReference type="Proteomes" id="UP001500016">
    <property type="component" value="Unassembled WGS sequence"/>
</dbReference>
<feature type="region of interest" description="Disordered" evidence="1">
    <location>
        <begin position="53"/>
        <end position="81"/>
    </location>
</feature>
<evidence type="ECO:0000313" key="3">
    <source>
        <dbReference type="Proteomes" id="UP001500016"/>
    </source>
</evidence>
<sequence length="120" mass="12814">MNTPPHGPYDPDPHSPYGRQLRRRLNADGAGPGAEAEDGNAVTRAAADVFRDLENAVDAGTGASQGQGPGPAPGPHSHLAAASEDFFERLDRGVREIAASTERATEGRRGFTLRRRDRRS</sequence>
<proteinExistence type="predicted"/>
<protein>
    <submittedName>
        <fullName evidence="2">Uncharacterized protein</fullName>
    </submittedName>
</protein>
<feature type="compositionally biased region" description="Basic residues" evidence="1">
    <location>
        <begin position="111"/>
        <end position="120"/>
    </location>
</feature>
<reference evidence="2 3" key="1">
    <citation type="journal article" date="2019" name="Int. J. Syst. Evol. Microbiol.">
        <title>The Global Catalogue of Microorganisms (GCM) 10K type strain sequencing project: providing services to taxonomists for standard genome sequencing and annotation.</title>
        <authorList>
            <consortium name="The Broad Institute Genomics Platform"/>
            <consortium name="The Broad Institute Genome Sequencing Center for Infectious Disease"/>
            <person name="Wu L."/>
            <person name="Ma J."/>
        </authorList>
    </citation>
    <scope>NUCLEOTIDE SEQUENCE [LARGE SCALE GENOMIC DNA]</scope>
    <source>
        <strain evidence="2 3">JCM 15478</strain>
    </source>
</reference>
<accession>A0ABN2WRA0</accession>
<dbReference type="EMBL" id="BAAAPE010000016">
    <property type="protein sequence ID" value="GAA2096493.1"/>
    <property type="molecule type" value="Genomic_DNA"/>
</dbReference>
<gene>
    <name evidence="2" type="ORF">GCM10009801_66140</name>
</gene>